<dbReference type="GO" id="GO:0016740">
    <property type="term" value="F:transferase activity"/>
    <property type="evidence" value="ECO:0007669"/>
    <property type="project" value="UniProtKB-KW"/>
</dbReference>
<evidence type="ECO:0000259" key="1">
    <source>
        <dbReference type="Pfam" id="PF01636"/>
    </source>
</evidence>
<dbReference type="EMBL" id="WKJO01000001">
    <property type="protein sequence ID" value="MRX22756.1"/>
    <property type="molecule type" value="Genomic_DNA"/>
</dbReference>
<keyword evidence="2" id="KW-0808">Transferase</keyword>
<organism evidence="2 3">
    <name type="scientific">Haloferax litoreum</name>
    <dbReference type="NCBI Taxonomy" id="2666140"/>
    <lineage>
        <taxon>Archaea</taxon>
        <taxon>Methanobacteriati</taxon>
        <taxon>Methanobacteriota</taxon>
        <taxon>Stenosarchaea group</taxon>
        <taxon>Halobacteria</taxon>
        <taxon>Halobacteriales</taxon>
        <taxon>Haloferacaceae</taxon>
        <taxon>Haloferax</taxon>
    </lineage>
</organism>
<reference evidence="2 3" key="1">
    <citation type="submission" date="2019-11" db="EMBL/GenBank/DDBJ databases">
        <title>Whole genome sequence of Haloferax sp. MBLA0076.</title>
        <authorList>
            <person name="Seo M.-J."/>
            <person name="Cho E.-S."/>
        </authorList>
    </citation>
    <scope>NUCLEOTIDE SEQUENCE [LARGE SCALE GENOMIC DNA]</scope>
    <source>
        <strain evidence="2 3">MBLA0076</strain>
    </source>
</reference>
<dbReference type="InterPro" id="IPR002575">
    <property type="entry name" value="Aminoglycoside_PTrfase"/>
</dbReference>
<gene>
    <name evidence="2" type="ORF">GJR96_12440</name>
</gene>
<accession>A0A6A8GIH3</accession>
<feature type="domain" description="Aminoglycoside phosphotransferase" evidence="1">
    <location>
        <begin position="29"/>
        <end position="259"/>
    </location>
</feature>
<dbReference type="AlphaFoldDB" id="A0A6A8GIH3"/>
<keyword evidence="3" id="KW-1185">Reference proteome</keyword>
<evidence type="ECO:0000313" key="3">
    <source>
        <dbReference type="Proteomes" id="UP000439022"/>
    </source>
</evidence>
<protein>
    <submittedName>
        <fullName evidence="2">Phosphotransferase</fullName>
    </submittedName>
</protein>
<dbReference type="Gene3D" id="3.30.200.20">
    <property type="entry name" value="Phosphorylase Kinase, domain 1"/>
    <property type="match status" value="1"/>
</dbReference>
<evidence type="ECO:0000313" key="2">
    <source>
        <dbReference type="EMBL" id="MRX22756.1"/>
    </source>
</evidence>
<sequence>MVRHLDPSWRVVEIDRIDDGVNETTRLDVETPTERRRVVLKASTSSSPLAETRAQVEPRMISLVGRSTEMPVPSVSGVCDDHETYPTPFFVMSHVDGETFDHARASDLPPHTRETIFREAGENLAQLHALGPLPAVGELTYRDGDVTILDTTDHPRYDDFHDWLLDTYEETLDRIEEDGGYFPDLTEDPTRFTDLVPGIRQYLRETIPDLPSPEPPTYCHKDYRYGNVAVDPETGATRAVLDWGILMSAPPAFNIAMTESKLLKPDYNDDADPDTGRAGALRQILRDAYAETRTQWTFDEETRERIRLYRLVYRLDAMACLPLWYRTDPTLSDRDTRAAEHRAFVEQYL</sequence>
<proteinExistence type="predicted"/>
<dbReference type="Gene3D" id="3.90.1200.10">
    <property type="match status" value="1"/>
</dbReference>
<dbReference type="Proteomes" id="UP000439022">
    <property type="component" value="Unassembled WGS sequence"/>
</dbReference>
<name>A0A6A8GIH3_9EURY</name>
<dbReference type="PANTHER" id="PTHR21310">
    <property type="entry name" value="AMINOGLYCOSIDE PHOSPHOTRANSFERASE-RELATED-RELATED"/>
    <property type="match status" value="1"/>
</dbReference>
<dbReference type="SUPFAM" id="SSF56112">
    <property type="entry name" value="Protein kinase-like (PK-like)"/>
    <property type="match status" value="1"/>
</dbReference>
<dbReference type="Pfam" id="PF01636">
    <property type="entry name" value="APH"/>
    <property type="match status" value="1"/>
</dbReference>
<dbReference type="InterPro" id="IPR011009">
    <property type="entry name" value="Kinase-like_dom_sf"/>
</dbReference>
<comment type="caution">
    <text evidence="2">The sequence shown here is derived from an EMBL/GenBank/DDBJ whole genome shotgun (WGS) entry which is preliminary data.</text>
</comment>
<dbReference type="InterPro" id="IPR051678">
    <property type="entry name" value="AGP_Transferase"/>
</dbReference>